<dbReference type="OrthoDB" id="446168at2759"/>
<dbReference type="GO" id="GO:0006260">
    <property type="term" value="P:DNA replication"/>
    <property type="evidence" value="ECO:0007669"/>
    <property type="project" value="UniProtKB-KW"/>
</dbReference>
<comment type="caution">
    <text evidence="2">The sequence shown here is derived from an EMBL/GenBank/DDBJ whole genome shotgun (WGS) entry which is preliminary data.</text>
</comment>
<keyword evidence="1" id="KW-0235">DNA replication</keyword>
<dbReference type="AlphaFoldDB" id="A0A8K0P601"/>
<protein>
    <submittedName>
        <fullName evidence="2">Uncharacterized protein</fullName>
    </submittedName>
</protein>
<dbReference type="GO" id="GO:0005634">
    <property type="term" value="C:nucleus"/>
    <property type="evidence" value="ECO:0007669"/>
    <property type="project" value="TreeGrafter"/>
</dbReference>
<dbReference type="Proteomes" id="UP000792457">
    <property type="component" value="Unassembled WGS sequence"/>
</dbReference>
<dbReference type="FunFam" id="1.10.8.60:FF:000021">
    <property type="entry name" value="Replication factor C subunit 1"/>
    <property type="match status" value="1"/>
</dbReference>
<sequence length="123" mass="14222">MMSICFKEGLKVNPDALGDLISSTNQDVRQVLHQLNMWAADKNIMHKSETGNRKKSLKDVRLGPWDVLRKVFSAEERKKTNINQQTELFFYDYNLGPLFVFENYLKVSPNSARYAQKHSVGNE</sequence>
<proteinExistence type="predicted"/>
<reference evidence="2" key="2">
    <citation type="submission" date="2017-10" db="EMBL/GenBank/DDBJ databases">
        <title>Ladona fulva Genome sequencing and assembly.</title>
        <authorList>
            <person name="Murali S."/>
            <person name="Richards S."/>
            <person name="Bandaranaike D."/>
            <person name="Bellair M."/>
            <person name="Blankenburg K."/>
            <person name="Chao H."/>
            <person name="Dinh H."/>
            <person name="Doddapaneni H."/>
            <person name="Dugan-Rocha S."/>
            <person name="Elkadiri S."/>
            <person name="Gnanaolivu R."/>
            <person name="Hernandez B."/>
            <person name="Skinner E."/>
            <person name="Javaid M."/>
            <person name="Lee S."/>
            <person name="Li M."/>
            <person name="Ming W."/>
            <person name="Munidasa M."/>
            <person name="Muniz J."/>
            <person name="Nguyen L."/>
            <person name="Hughes D."/>
            <person name="Osuji N."/>
            <person name="Pu L.-L."/>
            <person name="Puazo M."/>
            <person name="Qu C."/>
            <person name="Quiroz J."/>
            <person name="Raj R."/>
            <person name="Weissenberger G."/>
            <person name="Xin Y."/>
            <person name="Zou X."/>
            <person name="Han Y."/>
            <person name="Worley K."/>
            <person name="Muzny D."/>
            <person name="Gibbs R."/>
        </authorList>
    </citation>
    <scope>NUCLEOTIDE SEQUENCE</scope>
    <source>
        <strain evidence="2">Sampled in the wild</strain>
    </source>
</reference>
<organism evidence="2 3">
    <name type="scientific">Ladona fulva</name>
    <name type="common">Scarce chaser dragonfly</name>
    <name type="synonym">Libellula fulva</name>
    <dbReference type="NCBI Taxonomy" id="123851"/>
    <lineage>
        <taxon>Eukaryota</taxon>
        <taxon>Metazoa</taxon>
        <taxon>Ecdysozoa</taxon>
        <taxon>Arthropoda</taxon>
        <taxon>Hexapoda</taxon>
        <taxon>Insecta</taxon>
        <taxon>Pterygota</taxon>
        <taxon>Palaeoptera</taxon>
        <taxon>Odonata</taxon>
        <taxon>Epiprocta</taxon>
        <taxon>Anisoptera</taxon>
        <taxon>Libelluloidea</taxon>
        <taxon>Libellulidae</taxon>
        <taxon>Ladona</taxon>
    </lineage>
</organism>
<keyword evidence="3" id="KW-1185">Reference proteome</keyword>
<dbReference type="PANTHER" id="PTHR23389">
    <property type="entry name" value="CHROMOSOME TRANSMISSION FIDELITY FACTOR 18"/>
    <property type="match status" value="1"/>
</dbReference>
<dbReference type="Pfam" id="PF25361">
    <property type="entry name" value="AAA_lid_RFC1"/>
    <property type="match status" value="1"/>
</dbReference>
<evidence type="ECO:0000313" key="3">
    <source>
        <dbReference type="Proteomes" id="UP000792457"/>
    </source>
</evidence>
<dbReference type="Gene3D" id="1.20.272.10">
    <property type="match status" value="1"/>
</dbReference>
<dbReference type="GO" id="GO:0003677">
    <property type="term" value="F:DNA binding"/>
    <property type="evidence" value="ECO:0007669"/>
    <property type="project" value="InterPro"/>
</dbReference>
<evidence type="ECO:0000256" key="1">
    <source>
        <dbReference type="ARBA" id="ARBA00022705"/>
    </source>
</evidence>
<dbReference type="PANTHER" id="PTHR23389:SF6">
    <property type="entry name" value="REPLICATION FACTOR C SUBUNIT 1"/>
    <property type="match status" value="1"/>
</dbReference>
<dbReference type="SUPFAM" id="SSF48019">
    <property type="entry name" value="post-AAA+ oligomerization domain-like"/>
    <property type="match status" value="1"/>
</dbReference>
<dbReference type="Gene3D" id="1.10.8.60">
    <property type="match status" value="1"/>
</dbReference>
<gene>
    <name evidence="2" type="ORF">J437_LFUL011669</name>
</gene>
<name>A0A8K0P601_LADFU</name>
<dbReference type="InterPro" id="IPR008921">
    <property type="entry name" value="DNA_pol3_clamp-load_cplx_C"/>
</dbReference>
<reference evidence="2" key="1">
    <citation type="submission" date="2013-04" db="EMBL/GenBank/DDBJ databases">
        <authorList>
            <person name="Qu J."/>
            <person name="Murali S.C."/>
            <person name="Bandaranaike D."/>
            <person name="Bellair M."/>
            <person name="Blankenburg K."/>
            <person name="Chao H."/>
            <person name="Dinh H."/>
            <person name="Doddapaneni H."/>
            <person name="Downs B."/>
            <person name="Dugan-Rocha S."/>
            <person name="Elkadiri S."/>
            <person name="Gnanaolivu R.D."/>
            <person name="Hernandez B."/>
            <person name="Javaid M."/>
            <person name="Jayaseelan J.C."/>
            <person name="Lee S."/>
            <person name="Li M."/>
            <person name="Ming W."/>
            <person name="Munidasa M."/>
            <person name="Muniz J."/>
            <person name="Nguyen L."/>
            <person name="Ongeri F."/>
            <person name="Osuji N."/>
            <person name="Pu L.-L."/>
            <person name="Puazo M."/>
            <person name="Qu C."/>
            <person name="Quiroz J."/>
            <person name="Raj R."/>
            <person name="Weissenberger G."/>
            <person name="Xin Y."/>
            <person name="Zou X."/>
            <person name="Han Y."/>
            <person name="Richards S."/>
            <person name="Worley K."/>
            <person name="Muzny D."/>
            <person name="Gibbs R."/>
        </authorList>
    </citation>
    <scope>NUCLEOTIDE SEQUENCE</scope>
    <source>
        <strain evidence="2">Sampled in the wild</strain>
    </source>
</reference>
<accession>A0A8K0P601</accession>
<dbReference type="EMBL" id="KZ308723">
    <property type="protein sequence ID" value="KAG8233508.1"/>
    <property type="molecule type" value="Genomic_DNA"/>
</dbReference>
<evidence type="ECO:0000313" key="2">
    <source>
        <dbReference type="EMBL" id="KAG8233508.1"/>
    </source>
</evidence>